<dbReference type="InterPro" id="IPR029063">
    <property type="entry name" value="SAM-dependent_MTases_sf"/>
</dbReference>
<dbReference type="PANTHER" id="PTHR45036">
    <property type="entry name" value="METHYLTRANSFERASE LIKE 7B"/>
    <property type="match status" value="1"/>
</dbReference>
<sequence>MPLDFRRRYENYIEIWDPIVYALWALRLTTLKAIKRDGIAALTSFPKLLAEGFALWYRTLNTHFVRFENTTALPTLVGSAEGIVLELGPGLGNQLPRLNQDKVEHIYGIESNEFFIPELRDKVVECGLVDKYTVLAAGVEDTNVLEKSGVDYETVDTILSVQVLCSVNDPEAVAKDLYKVLKPGDYTGLWNRTWSCLIGGCNMNRDILSILRGAGEWEGFGTLDGDEEPWSVLPRAWGTLVKPIKRFS</sequence>
<keyword evidence="3" id="KW-1185">Reference proteome</keyword>
<dbReference type="CDD" id="cd02440">
    <property type="entry name" value="AdoMet_MTases"/>
    <property type="match status" value="1"/>
</dbReference>
<reference evidence="2" key="1">
    <citation type="submission" date="2021-03" db="EMBL/GenBank/DDBJ databases">
        <title>Revisited historic fungal species revealed as producer of novel bioactive compounds through whole genome sequencing and comparative genomics.</title>
        <authorList>
            <person name="Vignolle G.A."/>
            <person name="Hochenegger N."/>
            <person name="Mach R.L."/>
            <person name="Mach-Aigner A.R."/>
            <person name="Javad Rahimi M."/>
            <person name="Salim K.A."/>
            <person name="Chan C.M."/>
            <person name="Lim L.B.L."/>
            <person name="Cai F."/>
            <person name="Druzhinina I.S."/>
            <person name="U'Ren J.M."/>
            <person name="Derntl C."/>
        </authorList>
    </citation>
    <scope>NUCLEOTIDE SEQUENCE</scope>
    <source>
        <strain evidence="2">TUCIM 5799</strain>
    </source>
</reference>
<dbReference type="AlphaFoldDB" id="A0A9P9WF52"/>
<dbReference type="InterPro" id="IPR052356">
    <property type="entry name" value="Thiol_S-MT"/>
</dbReference>
<evidence type="ECO:0000313" key="3">
    <source>
        <dbReference type="Proteomes" id="UP000829685"/>
    </source>
</evidence>
<evidence type="ECO:0000259" key="1">
    <source>
        <dbReference type="Pfam" id="PF08241"/>
    </source>
</evidence>
<dbReference type="EMBL" id="JAFIMR010000032">
    <property type="protein sequence ID" value="KAI1860137.1"/>
    <property type="molecule type" value="Genomic_DNA"/>
</dbReference>
<organism evidence="2 3">
    <name type="scientific">Neoarthrinium moseri</name>
    <dbReference type="NCBI Taxonomy" id="1658444"/>
    <lineage>
        <taxon>Eukaryota</taxon>
        <taxon>Fungi</taxon>
        <taxon>Dikarya</taxon>
        <taxon>Ascomycota</taxon>
        <taxon>Pezizomycotina</taxon>
        <taxon>Sordariomycetes</taxon>
        <taxon>Xylariomycetidae</taxon>
        <taxon>Amphisphaeriales</taxon>
        <taxon>Apiosporaceae</taxon>
        <taxon>Neoarthrinium</taxon>
    </lineage>
</organism>
<dbReference type="SUPFAM" id="SSF53335">
    <property type="entry name" value="S-adenosyl-L-methionine-dependent methyltransferases"/>
    <property type="match status" value="1"/>
</dbReference>
<dbReference type="PANTHER" id="PTHR45036:SF1">
    <property type="entry name" value="METHYLTRANSFERASE LIKE 7A"/>
    <property type="match status" value="1"/>
</dbReference>
<proteinExistence type="predicted"/>
<gene>
    <name evidence="2" type="ORF">JX265_010061</name>
</gene>
<dbReference type="Pfam" id="PF08241">
    <property type="entry name" value="Methyltransf_11"/>
    <property type="match status" value="1"/>
</dbReference>
<dbReference type="Gene3D" id="3.40.50.150">
    <property type="entry name" value="Vaccinia Virus protein VP39"/>
    <property type="match status" value="1"/>
</dbReference>
<protein>
    <recommendedName>
        <fullName evidence="1">Methyltransferase type 11 domain-containing protein</fullName>
    </recommendedName>
</protein>
<dbReference type="Proteomes" id="UP000829685">
    <property type="component" value="Unassembled WGS sequence"/>
</dbReference>
<feature type="domain" description="Methyltransferase type 11" evidence="1">
    <location>
        <begin position="85"/>
        <end position="184"/>
    </location>
</feature>
<accession>A0A9P9WF52</accession>
<evidence type="ECO:0000313" key="2">
    <source>
        <dbReference type="EMBL" id="KAI1860137.1"/>
    </source>
</evidence>
<name>A0A9P9WF52_9PEZI</name>
<comment type="caution">
    <text evidence="2">The sequence shown here is derived from an EMBL/GenBank/DDBJ whole genome shotgun (WGS) entry which is preliminary data.</text>
</comment>
<dbReference type="GO" id="GO:0008757">
    <property type="term" value="F:S-adenosylmethionine-dependent methyltransferase activity"/>
    <property type="evidence" value="ECO:0007669"/>
    <property type="project" value="InterPro"/>
</dbReference>
<dbReference type="InterPro" id="IPR013216">
    <property type="entry name" value="Methyltransf_11"/>
</dbReference>